<comment type="similarity">
    <text evidence="1">Belongs to the TCP10 family.</text>
</comment>
<gene>
    <name evidence="2" type="ORF">DILT_LOCUS15393</name>
</gene>
<keyword evidence="3" id="KW-1185">Reference proteome</keyword>
<name>A0A3P7MS67_DIBLA</name>
<dbReference type="OrthoDB" id="10252174at2759"/>
<reference evidence="2 3" key="1">
    <citation type="submission" date="2018-11" db="EMBL/GenBank/DDBJ databases">
        <authorList>
            <consortium name="Pathogen Informatics"/>
        </authorList>
    </citation>
    <scope>NUCLEOTIDE SEQUENCE [LARGE SCALE GENOMIC DNA]</scope>
</reference>
<dbReference type="GO" id="GO:0005814">
    <property type="term" value="C:centriole"/>
    <property type="evidence" value="ECO:0007669"/>
    <property type="project" value="TreeGrafter"/>
</dbReference>
<dbReference type="GO" id="GO:0061511">
    <property type="term" value="P:centriole elongation"/>
    <property type="evidence" value="ECO:0007669"/>
    <property type="project" value="TreeGrafter"/>
</dbReference>
<dbReference type="PANTHER" id="PTHR10331:SF6">
    <property type="entry name" value="SPINDLE ASSEMBLY ABNORMAL 4"/>
    <property type="match status" value="1"/>
</dbReference>
<evidence type="ECO:0000313" key="3">
    <source>
        <dbReference type="Proteomes" id="UP000281553"/>
    </source>
</evidence>
<accession>A0A3P7MS67</accession>
<dbReference type="InterPro" id="IPR047002">
    <property type="entry name" value="Tcp10_C_sf"/>
</dbReference>
<dbReference type="GO" id="GO:0005813">
    <property type="term" value="C:centrosome"/>
    <property type="evidence" value="ECO:0007669"/>
    <property type="project" value="TreeGrafter"/>
</dbReference>
<evidence type="ECO:0008006" key="4">
    <source>
        <dbReference type="Google" id="ProtNLM"/>
    </source>
</evidence>
<dbReference type="Proteomes" id="UP000281553">
    <property type="component" value="Unassembled WGS sequence"/>
</dbReference>
<proteinExistence type="inferred from homology"/>
<organism evidence="2 3">
    <name type="scientific">Dibothriocephalus latus</name>
    <name type="common">Fish tapeworm</name>
    <name type="synonym">Diphyllobothrium latum</name>
    <dbReference type="NCBI Taxonomy" id="60516"/>
    <lineage>
        <taxon>Eukaryota</taxon>
        <taxon>Metazoa</taxon>
        <taxon>Spiralia</taxon>
        <taxon>Lophotrochozoa</taxon>
        <taxon>Platyhelminthes</taxon>
        <taxon>Cestoda</taxon>
        <taxon>Eucestoda</taxon>
        <taxon>Diphyllobothriidea</taxon>
        <taxon>Diphyllobothriidae</taxon>
        <taxon>Dibothriocephalus</taxon>
    </lineage>
</organism>
<dbReference type="InterPro" id="IPR026581">
    <property type="entry name" value="TCP10L/CENPJ"/>
</dbReference>
<evidence type="ECO:0000313" key="2">
    <source>
        <dbReference type="EMBL" id="VDN29580.1"/>
    </source>
</evidence>
<dbReference type="PANTHER" id="PTHR10331">
    <property type="entry name" value="T COMPLEX PROTEIN 10"/>
    <property type="match status" value="1"/>
</dbReference>
<sequence length="168" mass="18693">MGLERSKWYTSLSHRNPTAVEGIVALPIAVLDEKTRSHIPVVIVIILSLIERQYSNGGVILNYANGSVKEIYPDGKTSLVVLFNGDTKLTLSDGSVIYTYASEGTVQTTFPDGTEQTVYKEYVLQFKFICSFPYSDKNLKPFRAVFSCCEAVDLPMTLCVDYCDLQPT</sequence>
<dbReference type="GO" id="GO:0060271">
    <property type="term" value="P:cilium assembly"/>
    <property type="evidence" value="ECO:0007669"/>
    <property type="project" value="TreeGrafter"/>
</dbReference>
<dbReference type="EMBL" id="UYRU01078854">
    <property type="protein sequence ID" value="VDN29580.1"/>
    <property type="molecule type" value="Genomic_DNA"/>
</dbReference>
<dbReference type="Gene3D" id="2.60.450.20">
    <property type="match status" value="1"/>
</dbReference>
<dbReference type="GO" id="GO:0015631">
    <property type="term" value="F:tubulin binding"/>
    <property type="evidence" value="ECO:0007669"/>
    <property type="project" value="TreeGrafter"/>
</dbReference>
<evidence type="ECO:0000256" key="1">
    <source>
        <dbReference type="ARBA" id="ARBA00005627"/>
    </source>
</evidence>
<dbReference type="AlphaFoldDB" id="A0A3P7MS67"/>
<protein>
    <recommendedName>
        <fullName evidence="4">Centromere protein J C-terminal domain-containing protein</fullName>
    </recommendedName>
</protein>